<feature type="compositionally biased region" description="Low complexity" evidence="1">
    <location>
        <begin position="75"/>
        <end position="97"/>
    </location>
</feature>
<dbReference type="STRING" id="2025994.A0A2T3AC58"/>
<feature type="domain" description="NTF2" evidence="2">
    <location>
        <begin position="16"/>
        <end position="194"/>
    </location>
</feature>
<dbReference type="OrthoDB" id="25408at2759"/>
<dbReference type="AlphaFoldDB" id="A0A2T3AC58"/>
<name>A0A2T3AC58_9PEZI</name>
<evidence type="ECO:0000313" key="3">
    <source>
        <dbReference type="EMBL" id="PSR90789.1"/>
    </source>
</evidence>
<evidence type="ECO:0000313" key="4">
    <source>
        <dbReference type="Proteomes" id="UP000241462"/>
    </source>
</evidence>
<dbReference type="EMBL" id="KZ678415">
    <property type="protein sequence ID" value="PSR90789.1"/>
    <property type="molecule type" value="Genomic_DNA"/>
</dbReference>
<keyword evidence="4" id="KW-1185">Reference proteome</keyword>
<organism evidence="3 4">
    <name type="scientific">Coniella lustricola</name>
    <dbReference type="NCBI Taxonomy" id="2025994"/>
    <lineage>
        <taxon>Eukaryota</taxon>
        <taxon>Fungi</taxon>
        <taxon>Dikarya</taxon>
        <taxon>Ascomycota</taxon>
        <taxon>Pezizomycotina</taxon>
        <taxon>Sordariomycetes</taxon>
        <taxon>Sordariomycetidae</taxon>
        <taxon>Diaporthales</taxon>
        <taxon>Schizoparmaceae</taxon>
        <taxon>Coniella</taxon>
    </lineage>
</organism>
<gene>
    <name evidence="3" type="ORF">BD289DRAFT_365540</name>
</gene>
<evidence type="ECO:0000256" key="1">
    <source>
        <dbReference type="SAM" id="MobiDB-lite"/>
    </source>
</evidence>
<reference evidence="3 4" key="1">
    <citation type="journal article" date="2018" name="Mycol. Prog.">
        <title>Coniella lustricola, a new species from submerged detritus.</title>
        <authorList>
            <person name="Raudabaugh D.B."/>
            <person name="Iturriaga T."/>
            <person name="Carver A."/>
            <person name="Mondo S."/>
            <person name="Pangilinan J."/>
            <person name="Lipzen A."/>
            <person name="He G."/>
            <person name="Amirebrahimi M."/>
            <person name="Grigoriev I.V."/>
            <person name="Miller A.N."/>
        </authorList>
    </citation>
    <scope>NUCLEOTIDE SEQUENCE [LARGE SCALE GENOMIC DNA]</scope>
    <source>
        <strain evidence="3 4">B22-T-1</strain>
    </source>
</reference>
<dbReference type="PROSITE" id="PS50177">
    <property type="entry name" value="NTF2_DOMAIN"/>
    <property type="match status" value="1"/>
</dbReference>
<feature type="region of interest" description="Disordered" evidence="1">
    <location>
        <begin position="74"/>
        <end position="100"/>
    </location>
</feature>
<dbReference type="InterPro" id="IPR032710">
    <property type="entry name" value="NTF2-like_dom_sf"/>
</dbReference>
<dbReference type="Proteomes" id="UP000241462">
    <property type="component" value="Unassembled WGS sequence"/>
</dbReference>
<dbReference type="Gene3D" id="3.10.450.50">
    <property type="match status" value="1"/>
</dbReference>
<dbReference type="InParanoid" id="A0A2T3AC58"/>
<proteinExistence type="predicted"/>
<dbReference type="InterPro" id="IPR018222">
    <property type="entry name" value="Nuclear_transport_factor_2_euk"/>
</dbReference>
<dbReference type="SUPFAM" id="SSF54427">
    <property type="entry name" value="NTF2-like"/>
    <property type="match status" value="1"/>
</dbReference>
<sequence length="195" mass="21539">MSYPTEETEVKTSSDGAQTFVDWYYRDLNEGRPLAPYYVNANTKYSTAGVAADITINGAHLAQPSDFEALLHQQRGGNSTPTTGTNGASSSSSTRSSGKTRVRYELDSFDAQVINDDYLVAAPEHIRSKGPDRSGGRISMVVTVMGILHLETEPEATRKTFSDVFVLVPNWDARSRNPPRNVKRFLIASQNYRTL</sequence>
<evidence type="ECO:0000259" key="2">
    <source>
        <dbReference type="PROSITE" id="PS50177"/>
    </source>
</evidence>
<accession>A0A2T3AC58</accession>
<protein>
    <recommendedName>
        <fullName evidence="2">NTF2 domain-containing protein</fullName>
    </recommendedName>
</protein>